<organism evidence="1 2">
    <name type="scientific">Methanoculleus marisnigri (strain ATCC 35101 / DSM 1498 / JR1)</name>
    <dbReference type="NCBI Taxonomy" id="368407"/>
    <lineage>
        <taxon>Archaea</taxon>
        <taxon>Methanobacteriati</taxon>
        <taxon>Methanobacteriota</taxon>
        <taxon>Stenosarchaea group</taxon>
        <taxon>Methanomicrobia</taxon>
        <taxon>Methanomicrobiales</taxon>
        <taxon>Methanomicrobiaceae</taxon>
        <taxon>Methanoculleus</taxon>
    </lineage>
</organism>
<protein>
    <submittedName>
        <fullName evidence="1">Uncharacterized protein</fullName>
    </submittedName>
</protein>
<dbReference type="Proteomes" id="UP000002146">
    <property type="component" value="Chromosome"/>
</dbReference>
<evidence type="ECO:0000313" key="1">
    <source>
        <dbReference type="EMBL" id="ABN56019.1"/>
    </source>
</evidence>
<dbReference type="eggNOG" id="arCOG12325">
    <property type="taxonomic scope" value="Archaea"/>
</dbReference>
<sequence>MHLFFETVIRLSEKVMCSIILTLGLAILLGYGLVSYAAEDIVVNATTSGGKILFQDNDSHGVYLLGRAWADFGSNATFSNVTPSIETGTGRSVFLVTCDNARGNELSRTRTAVFTLTVWNPAGVPHSTTREFRGICSETLSVDCTPFEPGEGRFEVTTTIRERQLNLPAVFGR</sequence>
<dbReference type="KEGG" id="mem:Memar_0084"/>
<name>A3CRL9_METMJ</name>
<dbReference type="EMBL" id="CP000562">
    <property type="protein sequence ID" value="ABN56019.1"/>
    <property type="molecule type" value="Genomic_DNA"/>
</dbReference>
<proteinExistence type="predicted"/>
<reference evidence="1 2" key="1">
    <citation type="journal article" date="2009" name="Stand. Genomic Sci.">
        <title>Complete genome sequence of Methanoculleus marisnigri Romesser et al. 1981 type strain JR1.</title>
        <authorList>
            <person name="Anderson I.J."/>
            <person name="Sieprawska-Lupa M."/>
            <person name="Lapidus A."/>
            <person name="Nolan M."/>
            <person name="Copeland A."/>
            <person name="Glavina Del Rio T."/>
            <person name="Tice H."/>
            <person name="Dalin E."/>
            <person name="Barry K."/>
            <person name="Saunders E."/>
            <person name="Han C."/>
            <person name="Brettin T."/>
            <person name="Detter J.C."/>
            <person name="Bruce D."/>
            <person name="Mikhailova N."/>
            <person name="Pitluck S."/>
            <person name="Hauser L."/>
            <person name="Land M."/>
            <person name="Lucas S."/>
            <person name="Richardson P."/>
            <person name="Whitman W.B."/>
            <person name="Kyrpides N.C."/>
        </authorList>
    </citation>
    <scope>NUCLEOTIDE SEQUENCE [LARGE SCALE GENOMIC DNA]</scope>
    <source>
        <strain evidence="2">ATCC 35101 / DSM 1498 / JR1</strain>
    </source>
</reference>
<dbReference type="AlphaFoldDB" id="A3CRL9"/>
<gene>
    <name evidence="1" type="ordered locus">Memar_0084</name>
</gene>
<keyword evidence="2" id="KW-1185">Reference proteome</keyword>
<accession>A3CRL9</accession>
<evidence type="ECO:0000313" key="2">
    <source>
        <dbReference type="Proteomes" id="UP000002146"/>
    </source>
</evidence>
<dbReference type="HOGENOM" id="CLU_1623449_0_0_2"/>